<sequence>MNLNNELVLDINGLGIIMYSDYATSFIKEGEDYFYQNYQTPEQVLKHIIEGSIVGFCTSSPGRYILKLKTGYPSEENLNSYEFKLRLGIKITDKRMYIRDLYDLMDWSSNCPINQCVELENGFYHITLLGNTPKSGIL</sequence>
<evidence type="ECO:0000313" key="2">
    <source>
        <dbReference type="Proteomes" id="UP000430345"/>
    </source>
</evidence>
<dbReference type="OrthoDB" id="2047475at2"/>
<accession>A0A6I1MX66</accession>
<feature type="non-terminal residue" evidence="1">
    <location>
        <position position="138"/>
    </location>
</feature>
<reference evidence="1 2" key="1">
    <citation type="submission" date="2019-10" db="EMBL/GenBank/DDBJ databases">
        <title>The Genome Sequence of Clostridium tarantellae Isolated from Fish Brain.</title>
        <authorList>
            <person name="Bano L."/>
            <person name="Kiel M."/>
            <person name="Sales G."/>
            <person name="Doxey A.C."/>
            <person name="Mansfield M.J."/>
            <person name="Schiavone M."/>
            <person name="Rossetto O."/>
            <person name="Pirazzini M."/>
            <person name="Dobrindt U."/>
            <person name="Montecucco C."/>
        </authorList>
    </citation>
    <scope>NUCLEOTIDE SEQUENCE [LARGE SCALE GENOMIC DNA]</scope>
    <source>
        <strain evidence="1 2">DSM 3997</strain>
    </source>
</reference>
<name>A0A6I1MX66_9CLOT</name>
<keyword evidence="2" id="KW-1185">Reference proteome</keyword>
<proteinExistence type="predicted"/>
<gene>
    <name evidence="1" type="ORF">GBZ86_16705</name>
</gene>
<dbReference type="AlphaFoldDB" id="A0A6I1MX66"/>
<comment type="caution">
    <text evidence="1">The sequence shown here is derived from an EMBL/GenBank/DDBJ whole genome shotgun (WGS) entry which is preliminary data.</text>
</comment>
<dbReference type="EMBL" id="WHJC01000634">
    <property type="protein sequence ID" value="MPQ45351.1"/>
    <property type="molecule type" value="Genomic_DNA"/>
</dbReference>
<protein>
    <submittedName>
        <fullName evidence="1">Uncharacterized protein</fullName>
    </submittedName>
</protein>
<organism evidence="1 2">
    <name type="scientific">Clostridium tarantellae</name>
    <dbReference type="NCBI Taxonomy" id="39493"/>
    <lineage>
        <taxon>Bacteria</taxon>
        <taxon>Bacillati</taxon>
        <taxon>Bacillota</taxon>
        <taxon>Clostridia</taxon>
        <taxon>Eubacteriales</taxon>
        <taxon>Clostridiaceae</taxon>
        <taxon>Clostridium</taxon>
    </lineage>
</organism>
<evidence type="ECO:0000313" key="1">
    <source>
        <dbReference type="EMBL" id="MPQ45351.1"/>
    </source>
</evidence>
<dbReference type="RefSeq" id="WP_152892517.1">
    <property type="nucleotide sequence ID" value="NZ_WHJC01000634.1"/>
</dbReference>
<dbReference type="Proteomes" id="UP000430345">
    <property type="component" value="Unassembled WGS sequence"/>
</dbReference>